<dbReference type="GeneID" id="78511999"/>
<accession>E1QZ72</accession>
<dbReference type="AlphaFoldDB" id="E1QZ72"/>
<sequence length="165" mass="18893">MYEVGQYIVHPGQGVCKVEEIVSDPVQVYMLMPVGGRHPMRISFPVASEGRLRPVLSRSEARQLIGEYDEMALEDFSCNSSALEEEHYKNEMRRGTCRDSVRIAKTFRKRIDDVRACNKKPPVVYERILKQARERSLAELAVALDVTPDDVSVMFRREMGEAEEN</sequence>
<name>E1QZ72_OLSUV</name>
<dbReference type="eggNOG" id="COG1329">
    <property type="taxonomic scope" value="Bacteria"/>
</dbReference>
<reference evidence="2 3" key="1">
    <citation type="journal article" date="2010" name="Stand. Genomic Sci.">
        <title>Complete genome sequence of Olsenella uli type strain (VPI D76D-27C).</title>
        <authorList>
            <person name="Goker M."/>
            <person name="Held B."/>
            <person name="Lucas S."/>
            <person name="Nolan M."/>
            <person name="Yasawong M."/>
            <person name="Glavina Del Rio T."/>
            <person name="Tice H."/>
            <person name="Cheng J.F."/>
            <person name="Bruce D."/>
            <person name="Detter J.C."/>
            <person name="Tapia R."/>
            <person name="Han C."/>
            <person name="Goodwin L."/>
            <person name="Pitluck S."/>
            <person name="Liolios K."/>
            <person name="Ivanova N."/>
            <person name="Mavromatis K."/>
            <person name="Mikhailova N."/>
            <person name="Pati A."/>
            <person name="Chen A."/>
            <person name="Palaniappan K."/>
            <person name="Land M."/>
            <person name="Hauser L."/>
            <person name="Chang Y.J."/>
            <person name="Jeffries C.D."/>
            <person name="Rohde M."/>
            <person name="Sikorski J."/>
            <person name="Pukall R."/>
            <person name="Woyke T."/>
            <person name="Bristow J."/>
            <person name="Eisen J.A."/>
            <person name="Markowitz V."/>
            <person name="Hugenholtz P."/>
            <person name="Kyrpides N.C."/>
            <person name="Klenk H.P."/>
            <person name="Lapidus A."/>
        </authorList>
    </citation>
    <scope>NUCLEOTIDE SEQUENCE [LARGE SCALE GENOMIC DNA]</scope>
    <source>
        <strain evidence="3">ATCC 49627 / DSM 7084 / CIP 109912 / JCM 12494 / NCIMB 702895 / VPI D76D-27C</strain>
    </source>
</reference>
<dbReference type="Gene3D" id="1.20.58.1290">
    <property type="entry name" value="CarD-like, C-terminal domain"/>
    <property type="match status" value="1"/>
</dbReference>
<dbReference type="InterPro" id="IPR003711">
    <property type="entry name" value="CarD-like/TRCF_RID"/>
</dbReference>
<dbReference type="InterPro" id="IPR042215">
    <property type="entry name" value="CarD-like_C"/>
</dbReference>
<dbReference type="EMBL" id="CP002106">
    <property type="protein sequence ID" value="ADK67686.1"/>
    <property type="molecule type" value="Genomic_DNA"/>
</dbReference>
<dbReference type="KEGG" id="ols:Olsu_0571"/>
<proteinExistence type="predicted"/>
<evidence type="ECO:0000259" key="1">
    <source>
        <dbReference type="Pfam" id="PF02559"/>
    </source>
</evidence>
<evidence type="ECO:0000313" key="2">
    <source>
        <dbReference type="EMBL" id="ADK67686.1"/>
    </source>
</evidence>
<dbReference type="OrthoDB" id="9786074at2"/>
<evidence type="ECO:0000313" key="3">
    <source>
        <dbReference type="Proteomes" id="UP000000333"/>
    </source>
</evidence>
<dbReference type="HOGENOM" id="CLU_048259_2_0_11"/>
<keyword evidence="3" id="KW-1185">Reference proteome</keyword>
<dbReference type="RefSeq" id="WP_013251438.1">
    <property type="nucleotide sequence ID" value="NC_014363.1"/>
</dbReference>
<dbReference type="PATRIC" id="fig|633147.7.peg.981"/>
<gene>
    <name evidence="2" type="ordered locus">Olsu_0571</name>
</gene>
<dbReference type="Pfam" id="PF02559">
    <property type="entry name" value="CarD_TRCF_RID"/>
    <property type="match status" value="1"/>
</dbReference>
<feature type="domain" description="CarD-like/TRCF RNAP-interacting" evidence="1">
    <location>
        <begin position="2"/>
        <end position="55"/>
    </location>
</feature>
<dbReference type="Proteomes" id="UP000000333">
    <property type="component" value="Chromosome"/>
</dbReference>
<protein>
    <recommendedName>
        <fullName evidence="1">CarD-like/TRCF RNAP-interacting domain-containing protein</fullName>
    </recommendedName>
</protein>
<organism evidence="2 3">
    <name type="scientific">Olsenella uli (strain ATCC 49627 / DSM 7084 / CCUG 31166 / CIP 109912 / JCM 12494 / LMG 11480 / NCIMB 702895 / VPI D76D-27C)</name>
    <name type="common">Lactobacillus uli</name>
    <dbReference type="NCBI Taxonomy" id="633147"/>
    <lineage>
        <taxon>Bacteria</taxon>
        <taxon>Bacillati</taxon>
        <taxon>Actinomycetota</taxon>
        <taxon>Coriobacteriia</taxon>
        <taxon>Coriobacteriales</taxon>
        <taxon>Atopobiaceae</taxon>
        <taxon>Olsenella</taxon>
    </lineage>
</organism>
<dbReference type="Gene3D" id="2.40.10.170">
    <property type="match status" value="1"/>
</dbReference>
<dbReference type="STRING" id="633147.Olsu_0571"/>